<dbReference type="SUPFAM" id="SSF55874">
    <property type="entry name" value="ATPase domain of HSP90 chaperone/DNA topoisomerase II/histidine kinase"/>
    <property type="match status" value="1"/>
</dbReference>
<keyword evidence="1" id="KW-1133">Transmembrane helix</keyword>
<dbReference type="PANTHER" id="PTHR40448">
    <property type="entry name" value="TWO-COMPONENT SENSOR HISTIDINE KINASE"/>
    <property type="match status" value="1"/>
</dbReference>
<evidence type="ECO:0000313" key="4">
    <source>
        <dbReference type="Proteomes" id="UP001367922"/>
    </source>
</evidence>
<name>A0ABU8G001_9BACI</name>
<dbReference type="EMBL" id="JBAWSV010000007">
    <property type="protein sequence ID" value="MEI4831595.1"/>
    <property type="molecule type" value="Genomic_DNA"/>
</dbReference>
<dbReference type="Gene3D" id="3.30.565.10">
    <property type="entry name" value="Histidine kinase-like ATPase, C-terminal domain"/>
    <property type="match status" value="1"/>
</dbReference>
<gene>
    <name evidence="3" type="ORF">WAX78_19390</name>
</gene>
<proteinExistence type="predicted"/>
<reference evidence="3 4" key="1">
    <citation type="submission" date="2024-01" db="EMBL/GenBank/DDBJ databases">
        <title>Seven novel Bacillus-like species.</title>
        <authorList>
            <person name="Liu G."/>
        </authorList>
    </citation>
    <scope>NUCLEOTIDE SEQUENCE [LARGE SCALE GENOMIC DNA]</scope>
    <source>
        <strain evidence="3 4">FJAT-53711</strain>
    </source>
</reference>
<feature type="transmembrane region" description="Helical" evidence="1">
    <location>
        <begin position="114"/>
        <end position="138"/>
    </location>
</feature>
<feature type="domain" description="Sensor histidine kinase NatK-like C-terminal" evidence="2">
    <location>
        <begin position="334"/>
        <end position="433"/>
    </location>
</feature>
<dbReference type="Proteomes" id="UP001367922">
    <property type="component" value="Unassembled WGS sequence"/>
</dbReference>
<evidence type="ECO:0000256" key="1">
    <source>
        <dbReference type="SAM" id="Phobius"/>
    </source>
</evidence>
<protein>
    <submittedName>
        <fullName evidence="3">GHKL domain-containing protein</fullName>
    </submittedName>
</protein>
<feature type="transmembrane region" description="Helical" evidence="1">
    <location>
        <begin position="191"/>
        <end position="211"/>
    </location>
</feature>
<feature type="transmembrane region" description="Helical" evidence="1">
    <location>
        <begin position="82"/>
        <end position="102"/>
    </location>
</feature>
<evidence type="ECO:0000259" key="2">
    <source>
        <dbReference type="Pfam" id="PF14501"/>
    </source>
</evidence>
<organism evidence="3 4">
    <name type="scientific">Bacillus yunxiaonensis</name>
    <dbReference type="NCBI Taxonomy" id="3127665"/>
    <lineage>
        <taxon>Bacteria</taxon>
        <taxon>Bacillati</taxon>
        <taxon>Bacillota</taxon>
        <taxon>Bacilli</taxon>
        <taxon>Bacillales</taxon>
        <taxon>Bacillaceae</taxon>
        <taxon>Bacillus</taxon>
    </lineage>
</organism>
<dbReference type="PANTHER" id="PTHR40448:SF1">
    <property type="entry name" value="TWO-COMPONENT SENSOR HISTIDINE KINASE"/>
    <property type="match status" value="1"/>
</dbReference>
<evidence type="ECO:0000313" key="3">
    <source>
        <dbReference type="EMBL" id="MEI4831595.1"/>
    </source>
</evidence>
<feature type="transmembrane region" description="Helical" evidence="1">
    <location>
        <begin position="31"/>
        <end position="51"/>
    </location>
</feature>
<feature type="transmembrane region" description="Helical" evidence="1">
    <location>
        <begin position="147"/>
        <end position="171"/>
    </location>
</feature>
<feature type="transmembrane region" description="Helical" evidence="1">
    <location>
        <begin position="6"/>
        <end position="24"/>
    </location>
</feature>
<feature type="transmembrane region" description="Helical" evidence="1">
    <location>
        <begin position="57"/>
        <end position="73"/>
    </location>
</feature>
<keyword evidence="1" id="KW-0812">Transmembrane</keyword>
<keyword evidence="4" id="KW-1185">Reference proteome</keyword>
<sequence length="437" mass="50359">MYVYDIVAFGLIGISHVLLYIQLIRYNRLSYTMVIALSIVFMILLGIVVTVTGYPEFNIIMLLLFLLSLGLIQDELTFMQNLYFALVSMVSITLVKMVLLDLGMKLFMLTPYNLYLWTGSVIHLIASIVIVIGIALWYKRIQKIAQFIVASPLYYVSYGLLVIGLIIELILTAPSTNLLATLYQQYGEISYIAAIILFFVLLLIVLISSHLTKEKILEEHQERLDKELLDYVEKLELMHDELASFRHDYMNVLLALEEGVRTKNVTQIEHVYYDVIAPTSKLINNRELDIVKLSRVNIPEVKSVLSVKVVTSQQQQVNVMIDIPQTIETIAMPVVTFIRAISILLDNAIEETVRSKDKMLQIAFFEMEERQYFIVRNSCKHEEIDLQQIYEKRYSSKEGNRGYGLFSLKRMIDKTDHATLETTFAAPYFTQTFILKK</sequence>
<comment type="caution">
    <text evidence="3">The sequence shown here is derived from an EMBL/GenBank/DDBJ whole genome shotgun (WGS) entry which is preliminary data.</text>
</comment>
<keyword evidence="1" id="KW-0472">Membrane</keyword>
<accession>A0ABU8G001</accession>
<dbReference type="InterPro" id="IPR036890">
    <property type="entry name" value="HATPase_C_sf"/>
</dbReference>
<dbReference type="RefSeq" id="WP_336483662.1">
    <property type="nucleotide sequence ID" value="NZ_JBAWSV010000007.1"/>
</dbReference>
<dbReference type="Pfam" id="PF14501">
    <property type="entry name" value="HATPase_c_5"/>
    <property type="match status" value="1"/>
</dbReference>
<dbReference type="InterPro" id="IPR032834">
    <property type="entry name" value="NatK-like_C"/>
</dbReference>